<dbReference type="InterPro" id="IPR010095">
    <property type="entry name" value="Cas12f1-like_TNB"/>
</dbReference>
<dbReference type="STRING" id="1126833.VN24_05985"/>
<dbReference type="Proteomes" id="UP000032633">
    <property type="component" value="Chromosome"/>
</dbReference>
<dbReference type="GO" id="GO:0003677">
    <property type="term" value="F:DNA binding"/>
    <property type="evidence" value="ECO:0007669"/>
    <property type="project" value="UniProtKB-KW"/>
</dbReference>
<dbReference type="NCBIfam" id="NF040570">
    <property type="entry name" value="guided_TnpB"/>
    <property type="match status" value="1"/>
</dbReference>
<protein>
    <submittedName>
        <fullName evidence="7">Transposase</fullName>
    </submittedName>
</protein>
<feature type="domain" description="Probable transposase IS891/IS1136/IS1341" evidence="5">
    <location>
        <begin position="188"/>
        <end position="299"/>
    </location>
</feature>
<evidence type="ECO:0000259" key="6">
    <source>
        <dbReference type="Pfam" id="PF07282"/>
    </source>
</evidence>
<dbReference type="NCBIfam" id="TIGR01766">
    <property type="entry name" value="IS200/IS605 family accessory protein TnpB-like domain"/>
    <property type="match status" value="1"/>
</dbReference>
<proteinExistence type="inferred from homology"/>
<dbReference type="Pfam" id="PF01385">
    <property type="entry name" value="OrfB_IS605"/>
    <property type="match status" value="1"/>
</dbReference>
<dbReference type="AlphaFoldDB" id="A0A0D5NG34"/>
<evidence type="ECO:0000259" key="5">
    <source>
        <dbReference type="Pfam" id="PF01385"/>
    </source>
</evidence>
<name>A0A0D5NG34_9BACL</name>
<gene>
    <name evidence="7" type="ORF">VN24_05985</name>
</gene>
<evidence type="ECO:0000313" key="8">
    <source>
        <dbReference type="Proteomes" id="UP000032633"/>
    </source>
</evidence>
<dbReference type="HOGENOM" id="CLU_032903_16_0_9"/>
<reference evidence="8" key="2">
    <citation type="submission" date="2015-03" db="EMBL/GenBank/DDBJ databases">
        <title>Genome sequence of Paenibacillus beijingensis strain DSM 24997T.</title>
        <authorList>
            <person name="Kwak Y."/>
            <person name="Shin J.-H."/>
        </authorList>
    </citation>
    <scope>NUCLEOTIDE SEQUENCE [LARGE SCALE GENOMIC DNA]</scope>
    <source>
        <strain evidence="8">DSM 24997</strain>
    </source>
</reference>
<accession>A0A0D5NG34</accession>
<evidence type="ECO:0000256" key="4">
    <source>
        <dbReference type="ARBA" id="ARBA00023172"/>
    </source>
</evidence>
<reference evidence="7 8" key="1">
    <citation type="journal article" date="2015" name="J. Biotechnol.">
        <title>Complete genome sequence of Paenibacillus beijingensis 7188(T) (=DSM 24997(T)), a novel rhizobacterium from jujube garden soil.</title>
        <authorList>
            <person name="Kwak Y."/>
            <person name="Shin J.H."/>
        </authorList>
    </citation>
    <scope>NUCLEOTIDE SEQUENCE [LARGE SCALE GENOMIC DNA]</scope>
    <source>
        <strain evidence="7 8">DSM 24997</strain>
    </source>
</reference>
<dbReference type="RefSeq" id="WP_045669642.1">
    <property type="nucleotide sequence ID" value="NZ_CP011058.1"/>
</dbReference>
<dbReference type="GO" id="GO:0006310">
    <property type="term" value="P:DNA recombination"/>
    <property type="evidence" value="ECO:0007669"/>
    <property type="project" value="UniProtKB-KW"/>
</dbReference>
<feature type="domain" description="Cas12f1-like TNB" evidence="6">
    <location>
        <begin position="313"/>
        <end position="384"/>
    </location>
</feature>
<dbReference type="GO" id="GO:0032196">
    <property type="term" value="P:transposition"/>
    <property type="evidence" value="ECO:0007669"/>
    <property type="project" value="UniProtKB-KW"/>
</dbReference>
<evidence type="ECO:0000256" key="3">
    <source>
        <dbReference type="ARBA" id="ARBA00023125"/>
    </source>
</evidence>
<dbReference type="InterPro" id="IPR001959">
    <property type="entry name" value="Transposase"/>
</dbReference>
<dbReference type="Pfam" id="PF07282">
    <property type="entry name" value="Cas12f1-like_TNB"/>
    <property type="match status" value="1"/>
</dbReference>
<organism evidence="7 8">
    <name type="scientific">Paenibacillus beijingensis</name>
    <dbReference type="NCBI Taxonomy" id="1126833"/>
    <lineage>
        <taxon>Bacteria</taxon>
        <taxon>Bacillati</taxon>
        <taxon>Bacillota</taxon>
        <taxon>Bacilli</taxon>
        <taxon>Bacillales</taxon>
        <taxon>Paenibacillaceae</taxon>
        <taxon>Paenibacillus</taxon>
    </lineage>
</organism>
<keyword evidence="3" id="KW-0238">DNA-binding</keyword>
<evidence type="ECO:0000313" key="7">
    <source>
        <dbReference type="EMBL" id="AJY74206.1"/>
    </source>
</evidence>
<dbReference type="KEGG" id="pbj:VN24_05985"/>
<dbReference type="OrthoDB" id="442799at2"/>
<dbReference type="PATRIC" id="fig|1126833.4.peg.1301"/>
<keyword evidence="4" id="KW-0233">DNA recombination</keyword>
<keyword evidence="8" id="KW-1185">Reference proteome</keyword>
<comment type="similarity">
    <text evidence="1">In the C-terminal section; belongs to the transposase 35 family.</text>
</comment>
<sequence length="416" mass="48602">MKLVYKWSPSLTAEQLSILEDLAFHTTKLYNIANHRCREEGFLPYVKLEKELKSNWHHDYLHSHTYQQCLKMVEQNWKSFFASSKDFKKNPHKYKGTPQPPKYKHVNNRKNEIIFTKFAIRLQENVLKLSLSKKMQERHQVDSFHVVLDPDNMPFDVTTLQQIRFQWRQSLRTWEMVMIYKQKERVLPKTFTNTMSIDLGVDNLAALTFLEGEDSYLINGKPLKSKNSYYNKEIARLTSIVMKQTGTSEDFIRTRRIRSLQGKRNRYVHNFLHQASRQIVDLAVEHQCRTIVIGKMKGIKQEHPCKMFVQIPHARFVDLITYKAKLAGIKVTSQNEAYTSGCSALDEENISQKSYAPERRIHRGLFVSNMGLVINADVNGSLNILRKYMKQKGSPDLIRSARDNGCLKHPKRILVG</sequence>
<dbReference type="EMBL" id="CP011058">
    <property type="protein sequence ID" value="AJY74206.1"/>
    <property type="molecule type" value="Genomic_DNA"/>
</dbReference>
<evidence type="ECO:0000256" key="1">
    <source>
        <dbReference type="ARBA" id="ARBA00008761"/>
    </source>
</evidence>
<keyword evidence="2" id="KW-0815">Transposition</keyword>
<evidence type="ECO:0000256" key="2">
    <source>
        <dbReference type="ARBA" id="ARBA00022578"/>
    </source>
</evidence>